<evidence type="ECO:0000259" key="1">
    <source>
        <dbReference type="Pfam" id="PF13588"/>
    </source>
</evidence>
<dbReference type="EMBL" id="JABKKE010000029">
    <property type="protein sequence ID" value="NPE15163.1"/>
    <property type="molecule type" value="Genomic_DNA"/>
</dbReference>
<proteinExistence type="predicted"/>
<accession>A0ABX2B088</accession>
<sequence length="149" mass="18038">MYRLNLPQYDIKIRENHGRYDILDILRRKYVALTPEEWVRQHFIHYLIEHKGYPAAYLTNEIELKSGVKRLRCDSVLYDTSLRPRMIIEYKAPSIELKQNVFDQISTYNLLLHVDYLIVSNGMQHYCCKMDYANQKYLFLRDIPEYKNL</sequence>
<reference evidence="2 3" key="1">
    <citation type="submission" date="2020-05" db="EMBL/GenBank/DDBJ databases">
        <title>Distinct polysaccharide utilization as determinants for interspecies competition between intestinal Prevotella spp.</title>
        <authorList>
            <person name="Galvez E.J.C."/>
            <person name="Iljazovic A."/>
            <person name="Strowig T."/>
        </authorList>
    </citation>
    <scope>NUCLEOTIDE SEQUENCE [LARGE SCALE GENOMIC DNA]</scope>
    <source>
        <strain evidence="2 3">PROD</strain>
    </source>
</reference>
<dbReference type="RefSeq" id="WP_172178422.1">
    <property type="nucleotide sequence ID" value="NZ_CASGIA010000032.1"/>
</dbReference>
<dbReference type="Proteomes" id="UP001193734">
    <property type="component" value="Unassembled WGS sequence"/>
</dbReference>
<dbReference type="InterPro" id="IPR029464">
    <property type="entry name" value="HSDR_N"/>
</dbReference>
<gene>
    <name evidence="2" type="ORF">HPS55_12700</name>
</gene>
<dbReference type="Pfam" id="PF13588">
    <property type="entry name" value="HSDR_N_2"/>
    <property type="match status" value="1"/>
</dbReference>
<name>A0ABX2B088_9BACT</name>
<organism evidence="2 3">
    <name type="scientific">Xylanibacter rodentium</name>
    <dbReference type="NCBI Taxonomy" id="2736289"/>
    <lineage>
        <taxon>Bacteria</taxon>
        <taxon>Pseudomonadati</taxon>
        <taxon>Bacteroidota</taxon>
        <taxon>Bacteroidia</taxon>
        <taxon>Bacteroidales</taxon>
        <taxon>Prevotellaceae</taxon>
        <taxon>Xylanibacter</taxon>
    </lineage>
</organism>
<keyword evidence="3" id="KW-1185">Reference proteome</keyword>
<comment type="caution">
    <text evidence="2">The sequence shown here is derived from an EMBL/GenBank/DDBJ whole genome shotgun (WGS) entry which is preliminary data.</text>
</comment>
<dbReference type="GeneID" id="82158628"/>
<protein>
    <submittedName>
        <fullName evidence="2">Type I restriction enzyme HsdR N-terminal domain-containing protein</fullName>
    </submittedName>
</protein>
<evidence type="ECO:0000313" key="3">
    <source>
        <dbReference type="Proteomes" id="UP001193734"/>
    </source>
</evidence>
<feature type="domain" description="Type I restriction enzyme R protein N-terminal" evidence="1">
    <location>
        <begin position="35"/>
        <end position="144"/>
    </location>
</feature>
<evidence type="ECO:0000313" key="2">
    <source>
        <dbReference type="EMBL" id="NPE15163.1"/>
    </source>
</evidence>